<gene>
    <name evidence="4" type="ORF">ACFSJH_19925</name>
</gene>
<dbReference type="InterPro" id="IPR001119">
    <property type="entry name" value="SLH_dom"/>
</dbReference>
<name>A0ABW4YR15_9BACL</name>
<dbReference type="Proteomes" id="UP001597362">
    <property type="component" value="Unassembled WGS sequence"/>
</dbReference>
<dbReference type="PROSITE" id="PS51272">
    <property type="entry name" value="SLH"/>
    <property type="match status" value="3"/>
</dbReference>
<evidence type="ECO:0000313" key="5">
    <source>
        <dbReference type="Proteomes" id="UP001597362"/>
    </source>
</evidence>
<dbReference type="EMBL" id="JBHUHO010000049">
    <property type="protein sequence ID" value="MFD2117988.1"/>
    <property type="molecule type" value="Genomic_DNA"/>
</dbReference>
<keyword evidence="2" id="KW-0732">Signal</keyword>
<reference evidence="5" key="1">
    <citation type="journal article" date="2019" name="Int. J. Syst. Evol. Microbiol.">
        <title>The Global Catalogue of Microorganisms (GCM) 10K type strain sequencing project: providing services to taxonomists for standard genome sequencing and annotation.</title>
        <authorList>
            <consortium name="The Broad Institute Genomics Platform"/>
            <consortium name="The Broad Institute Genome Sequencing Center for Infectious Disease"/>
            <person name="Wu L."/>
            <person name="Ma J."/>
        </authorList>
    </citation>
    <scope>NUCLEOTIDE SEQUENCE [LARGE SCALE GENOMIC DNA]</scope>
    <source>
        <strain evidence="5">GH52</strain>
    </source>
</reference>
<dbReference type="InterPro" id="IPR017853">
    <property type="entry name" value="GH"/>
</dbReference>
<keyword evidence="5" id="KW-1185">Reference proteome</keyword>
<accession>A0ABW4YR15</accession>
<dbReference type="InterPro" id="IPR051923">
    <property type="entry name" value="Glycosyl_Hydrolase_39"/>
</dbReference>
<feature type="region of interest" description="Disordered" evidence="1">
    <location>
        <begin position="1353"/>
        <end position="1399"/>
    </location>
</feature>
<dbReference type="Pfam" id="PF00395">
    <property type="entry name" value="SLH"/>
    <property type="match status" value="3"/>
</dbReference>
<dbReference type="InterPro" id="IPR013783">
    <property type="entry name" value="Ig-like_fold"/>
</dbReference>
<organism evidence="4 5">
    <name type="scientific">Paenibacillus yanchengensis</name>
    <dbReference type="NCBI Taxonomy" id="2035833"/>
    <lineage>
        <taxon>Bacteria</taxon>
        <taxon>Bacillati</taxon>
        <taxon>Bacillota</taxon>
        <taxon>Bacilli</taxon>
        <taxon>Bacillales</taxon>
        <taxon>Paenibacillaceae</taxon>
        <taxon>Paenibacillus</taxon>
    </lineage>
</organism>
<feature type="chain" id="PRO_5045497884" evidence="2">
    <location>
        <begin position="31"/>
        <end position="1588"/>
    </location>
</feature>
<dbReference type="Pfam" id="PF06452">
    <property type="entry name" value="CBM9_1"/>
    <property type="match status" value="1"/>
</dbReference>
<dbReference type="Gene3D" id="3.20.20.80">
    <property type="entry name" value="Glycosidases"/>
    <property type="match status" value="1"/>
</dbReference>
<evidence type="ECO:0000256" key="2">
    <source>
        <dbReference type="SAM" id="SignalP"/>
    </source>
</evidence>
<feature type="domain" description="SLH" evidence="3">
    <location>
        <begin position="1464"/>
        <end position="1527"/>
    </location>
</feature>
<feature type="signal peptide" evidence="2">
    <location>
        <begin position="1"/>
        <end position="30"/>
    </location>
</feature>
<dbReference type="SUPFAM" id="SSF49344">
    <property type="entry name" value="CBD9-like"/>
    <property type="match status" value="1"/>
</dbReference>
<dbReference type="Gene3D" id="2.60.40.1190">
    <property type="match status" value="1"/>
</dbReference>
<dbReference type="SUPFAM" id="SSF51445">
    <property type="entry name" value="(Trans)glycosidases"/>
    <property type="match status" value="1"/>
</dbReference>
<dbReference type="Gene3D" id="2.60.120.260">
    <property type="entry name" value="Galactose-binding domain-like"/>
    <property type="match status" value="2"/>
</dbReference>
<dbReference type="RefSeq" id="WP_377775468.1">
    <property type="nucleotide sequence ID" value="NZ_JBHUHO010000049.1"/>
</dbReference>
<dbReference type="InterPro" id="IPR010502">
    <property type="entry name" value="Carb-bd_dom_fam9"/>
</dbReference>
<feature type="domain" description="SLH" evidence="3">
    <location>
        <begin position="1529"/>
        <end position="1588"/>
    </location>
</feature>
<dbReference type="CDD" id="cd09621">
    <property type="entry name" value="CBM9_like_5"/>
    <property type="match status" value="1"/>
</dbReference>
<protein>
    <submittedName>
        <fullName evidence="4">S-layer homology domain-containing protein</fullName>
    </submittedName>
</protein>
<evidence type="ECO:0000313" key="4">
    <source>
        <dbReference type="EMBL" id="MFD2117988.1"/>
    </source>
</evidence>
<feature type="domain" description="SLH" evidence="3">
    <location>
        <begin position="1396"/>
        <end position="1459"/>
    </location>
</feature>
<proteinExistence type="predicted"/>
<evidence type="ECO:0000259" key="3">
    <source>
        <dbReference type="PROSITE" id="PS51272"/>
    </source>
</evidence>
<dbReference type="PANTHER" id="PTHR12631">
    <property type="entry name" value="ALPHA-L-IDURONIDASE"/>
    <property type="match status" value="1"/>
</dbReference>
<dbReference type="Gene3D" id="2.60.40.10">
    <property type="entry name" value="Immunoglobulins"/>
    <property type="match status" value="1"/>
</dbReference>
<dbReference type="PANTHER" id="PTHR12631:SF10">
    <property type="entry name" value="BETA-XYLOSIDASE-LIKE PROTEIN-RELATED"/>
    <property type="match status" value="1"/>
</dbReference>
<evidence type="ECO:0000256" key="1">
    <source>
        <dbReference type="SAM" id="MobiDB-lite"/>
    </source>
</evidence>
<sequence>MMKISKRTVSLTLVISLLWFSLGMSGNGEASVHAQVTPFKEVIIGDFETDMDGWITYFPTGVTGDFSRDEGTSKLNHASAKLSGNFESGGSEISIQKDFPENANQEDVVGLSFWIKTDDADFILVRVTDNSGQTHQAKLQLERTSEWQKVELSPWSFDEHWSSWGEVDDGELHFPLLAVAITVPAWLLNDGKKAATVWLDEIALLVEKNVIPPGVETLPELPLGNFESVDEEWELFLPPNSQGDWMMDQTTVRAGSDSSYSAKLTGDFTAGGYDLQISRQIYERFAPTEPKLISFWVKTEDAHSIVLRLDDGSGQTHQQTITLEDTTEWQQVIVTNPTGGNGYSHWGGANDGQWHSQLTKIALNFNVQNLKDGKQTGTVWFDDIMAKVSVPVLELVQKETGNVFTGTSIAAFDVLTSGDQVMWEATNLWGQQVSSGQSAVVHNQHSLAIAVPSAGYYKLKVTALLDGIALATKETTFATLTEFDLSTVDDSVFGVQTHFAHTWSREVVPLVRKAGVKHLRDEIYWSEVELEKDVFTFVPKFNTYMQSLANNHIKPLITLDFVNQFYDGGDAPYTNVGREGYARYAREVLEHYGEQIEWVEIWNEWNLAPFSHGPGAADVGVYFELMKAAYEKIKHENVRPDVTVLGAATSDIPFEWLEQLFQLGGLQYMDKLSIHPYVYPRIPEENIAQIVKLNNLMKQYNNDEALPIWYSEIGWPTHQGNRGVDEQTQAAYLIRNFVVAIASGIEKIFWYDLKNDGTDKTYNEDNFGLIHHETDVLGSYTPKPGYVAMATVTRQLSNAEYVERKDTDESLHWHQFDQQGVPVHVIWSLEPTNVKLEGTGSLEIIDMMGGTKQVSDANLGLNISLAGNPLFVRGQLEQIKPASAFDMLSQQSFVNQPVQLTLVVDNTLDEENPLNADFRIGQQSYMLSAEPAERKTVTVELPPFSQPGKHTVTADVFVNNVMVGVVSVEVLVQEQYDVEMKHVFHNNKEELIFNIHNYMPEEKQLQAIKWNIGSKQATYPVEDVLLSDAISEVNLPLDEVDIGNNQQAVFEFVMADGTGSIIYEAVISKVDVEDMLQIDRHNGQTFTTIDLSEGHVNIPNYGGAADLSGTLELDWDDDNLYITGYITDNHFAQPYSDGDIWQGDSVQFAVSSGMPGDASRWFEYGMALTSNGAELYRWQSTPQLNTGQVTNTDLDISRDEETKKTIYKLALPWSELKPIKQSDGLISISFVVNDNDGNGRKGWIEWGSGIAVSKNSALFVPALLVAPPMTTATLTGVAPNGVTTGNVTMTLSTQAQTFEIAETQYSIDNGETWVNYDQPVTFSNVQSYNLLYRSSDHRGNIEQASGIQFTIKSSSSGTGTPIIPTQPANGNSDDSVKNQADGDDADSNSEPETSTPSSIVFTDISGHWADKAIQRAVQLGIAKGYTDGTFKPDKTISREEFIVLLMRVLELNEASAQHKANTSSLSFTDNGKISNWAKSAVALAVELGLITGYEDGNFRPHTPISRAQMAVIFMRALDLPQTFDGVEEFADFADVPNWAKGAVQQMARHNLMVGRGGNRFVPGDTATRAEAIVVLLNMIDYSLKDELV</sequence>
<comment type="caution">
    <text evidence="4">The sequence shown here is derived from an EMBL/GenBank/DDBJ whole genome shotgun (WGS) entry which is preliminary data.</text>
</comment>